<dbReference type="PROSITE" id="PS00514">
    <property type="entry name" value="FIBRINOGEN_C_1"/>
    <property type="match status" value="1"/>
</dbReference>
<accession>A0ABP0G5E3</accession>
<dbReference type="InterPro" id="IPR020837">
    <property type="entry name" value="Fibrinogen_CS"/>
</dbReference>
<evidence type="ECO:0000313" key="6">
    <source>
        <dbReference type="Proteomes" id="UP001642483"/>
    </source>
</evidence>
<comment type="caution">
    <text evidence="5">The sequence shown here is derived from an EMBL/GenBank/DDBJ whole genome shotgun (WGS) entry which is preliminary data.</text>
</comment>
<organism evidence="5 6">
    <name type="scientific">Clavelina lepadiformis</name>
    <name type="common">Light-bulb sea squirt</name>
    <name type="synonym">Ascidia lepadiformis</name>
    <dbReference type="NCBI Taxonomy" id="159417"/>
    <lineage>
        <taxon>Eukaryota</taxon>
        <taxon>Metazoa</taxon>
        <taxon>Chordata</taxon>
        <taxon>Tunicata</taxon>
        <taxon>Ascidiacea</taxon>
        <taxon>Aplousobranchia</taxon>
        <taxon>Clavelinidae</taxon>
        <taxon>Clavelina</taxon>
    </lineage>
</organism>
<proteinExistence type="predicted"/>
<feature type="domain" description="Fibrinogen C-terminal" evidence="4">
    <location>
        <begin position="116"/>
        <end position="320"/>
    </location>
</feature>
<dbReference type="PANTHER" id="PTHR19143">
    <property type="entry name" value="FIBRINOGEN/TENASCIN/ANGIOPOEITIN"/>
    <property type="match status" value="1"/>
</dbReference>
<feature type="chain" id="PRO_5045588122" description="Fibrinogen C-terminal domain-containing protein" evidence="3">
    <location>
        <begin position="20"/>
        <end position="320"/>
    </location>
</feature>
<dbReference type="SUPFAM" id="SSF56496">
    <property type="entry name" value="Fibrinogen C-terminal domain-like"/>
    <property type="match status" value="1"/>
</dbReference>
<evidence type="ECO:0000256" key="1">
    <source>
        <dbReference type="ARBA" id="ARBA00023157"/>
    </source>
</evidence>
<dbReference type="CDD" id="cd00087">
    <property type="entry name" value="FReD"/>
    <property type="match status" value="1"/>
</dbReference>
<evidence type="ECO:0000259" key="4">
    <source>
        <dbReference type="PROSITE" id="PS51406"/>
    </source>
</evidence>
<dbReference type="SMART" id="SM00186">
    <property type="entry name" value="FBG"/>
    <property type="match status" value="1"/>
</dbReference>
<evidence type="ECO:0000313" key="5">
    <source>
        <dbReference type="EMBL" id="CAK8687032.1"/>
    </source>
</evidence>
<reference evidence="5 6" key="1">
    <citation type="submission" date="2024-02" db="EMBL/GenBank/DDBJ databases">
        <authorList>
            <person name="Daric V."/>
            <person name="Darras S."/>
        </authorList>
    </citation>
    <scope>NUCLEOTIDE SEQUENCE [LARGE SCALE GENOMIC DNA]</scope>
</reference>
<dbReference type="InterPro" id="IPR036056">
    <property type="entry name" value="Fibrinogen-like_C"/>
</dbReference>
<dbReference type="PROSITE" id="PS51406">
    <property type="entry name" value="FIBRINOGEN_C_2"/>
    <property type="match status" value="1"/>
</dbReference>
<name>A0ABP0G5E3_CLALP</name>
<sequence>MRGVILLLSLACYVIMTYSQQCRQVLTTVCNDDVINSSLLKRDKGDVGRTGKSGRPGAKGDPGSKEVPAGVGEKGMKGNSSALGSLGTDIVTRLAKIEELLTPPSTTTMATTTVTTTTTSSITSCSTSSSNGPHTLTSGVEVYCEDGWTIFQRRIDGSVDFGRQWDDYANGFGQIEGEFWLGLDNIHEMTRRRRCRLKIELWDFDGNQRHAHYSSFSIKSAKNLYRLRVSGYTGNAGDSLGYHNGLPFSTEGSDNDSFNDINCATHYGGSQGWWFRSCLYSTLNGVWMRQSSGRAHGIIWYYWKGYDEPLKETKMKLRCD</sequence>
<feature type="signal peptide" evidence="3">
    <location>
        <begin position="1"/>
        <end position="19"/>
    </location>
</feature>
<gene>
    <name evidence="5" type="ORF">CVLEPA_LOCUS19060</name>
</gene>
<dbReference type="EMBL" id="CAWYQH010000103">
    <property type="protein sequence ID" value="CAK8687032.1"/>
    <property type="molecule type" value="Genomic_DNA"/>
</dbReference>
<evidence type="ECO:0000256" key="2">
    <source>
        <dbReference type="SAM" id="MobiDB-lite"/>
    </source>
</evidence>
<evidence type="ECO:0000256" key="3">
    <source>
        <dbReference type="SAM" id="SignalP"/>
    </source>
</evidence>
<feature type="region of interest" description="Disordered" evidence="2">
    <location>
        <begin position="43"/>
        <end position="79"/>
    </location>
</feature>
<dbReference type="Gene3D" id="3.90.215.10">
    <property type="entry name" value="Gamma Fibrinogen, chain A, domain 1"/>
    <property type="match status" value="1"/>
</dbReference>
<dbReference type="Pfam" id="PF00147">
    <property type="entry name" value="Fibrinogen_C"/>
    <property type="match status" value="1"/>
</dbReference>
<keyword evidence="1" id="KW-1015">Disulfide bond</keyword>
<dbReference type="InterPro" id="IPR050373">
    <property type="entry name" value="Fibrinogen_C-term_domain"/>
</dbReference>
<dbReference type="InterPro" id="IPR002181">
    <property type="entry name" value="Fibrinogen_a/b/g_C_dom"/>
</dbReference>
<keyword evidence="6" id="KW-1185">Reference proteome</keyword>
<protein>
    <recommendedName>
        <fullName evidence="4">Fibrinogen C-terminal domain-containing protein</fullName>
    </recommendedName>
</protein>
<dbReference type="Proteomes" id="UP001642483">
    <property type="component" value="Unassembled WGS sequence"/>
</dbReference>
<dbReference type="InterPro" id="IPR014716">
    <property type="entry name" value="Fibrinogen_a/b/g_C_1"/>
</dbReference>
<keyword evidence="3" id="KW-0732">Signal</keyword>